<evidence type="ECO:0000313" key="5">
    <source>
        <dbReference type="Proteomes" id="UP001221757"/>
    </source>
</evidence>
<dbReference type="PROSITE" id="PS51186">
    <property type="entry name" value="GNAT"/>
    <property type="match status" value="1"/>
</dbReference>
<feature type="transmembrane region" description="Helical" evidence="2">
    <location>
        <begin position="30"/>
        <end position="49"/>
    </location>
</feature>
<accession>A0AAD7G635</accession>
<dbReference type="SUPFAM" id="SSF55729">
    <property type="entry name" value="Acyl-CoA N-acyltransferases (Nat)"/>
    <property type="match status" value="1"/>
</dbReference>
<protein>
    <submittedName>
        <fullName evidence="4">Acyl-CoA N-acyltransferase</fullName>
    </submittedName>
</protein>
<dbReference type="InterPro" id="IPR016181">
    <property type="entry name" value="Acyl_CoA_acyltransferase"/>
</dbReference>
<feature type="domain" description="N-acetyltransferase" evidence="3">
    <location>
        <begin position="72"/>
        <end position="239"/>
    </location>
</feature>
<evidence type="ECO:0000256" key="2">
    <source>
        <dbReference type="SAM" id="Phobius"/>
    </source>
</evidence>
<gene>
    <name evidence="4" type="ORF">B0H17DRAFT_1145294</name>
</gene>
<reference evidence="4" key="1">
    <citation type="submission" date="2023-03" db="EMBL/GenBank/DDBJ databases">
        <title>Massive genome expansion in bonnet fungi (Mycena s.s.) driven by repeated elements and novel gene families across ecological guilds.</title>
        <authorList>
            <consortium name="Lawrence Berkeley National Laboratory"/>
            <person name="Harder C.B."/>
            <person name="Miyauchi S."/>
            <person name="Viragh M."/>
            <person name="Kuo A."/>
            <person name="Thoen E."/>
            <person name="Andreopoulos B."/>
            <person name="Lu D."/>
            <person name="Skrede I."/>
            <person name="Drula E."/>
            <person name="Henrissat B."/>
            <person name="Morin E."/>
            <person name="Kohler A."/>
            <person name="Barry K."/>
            <person name="LaButti K."/>
            <person name="Morin E."/>
            <person name="Salamov A."/>
            <person name="Lipzen A."/>
            <person name="Mereny Z."/>
            <person name="Hegedus B."/>
            <person name="Baldrian P."/>
            <person name="Stursova M."/>
            <person name="Weitz H."/>
            <person name="Taylor A."/>
            <person name="Grigoriev I.V."/>
            <person name="Nagy L.G."/>
            <person name="Martin F."/>
            <person name="Kauserud H."/>
        </authorList>
    </citation>
    <scope>NUCLEOTIDE SEQUENCE</scope>
    <source>
        <strain evidence="4">CBHHK067</strain>
    </source>
</reference>
<organism evidence="4 5">
    <name type="scientific">Mycena rosella</name>
    <name type="common">Pink bonnet</name>
    <name type="synonym">Agaricus rosellus</name>
    <dbReference type="NCBI Taxonomy" id="1033263"/>
    <lineage>
        <taxon>Eukaryota</taxon>
        <taxon>Fungi</taxon>
        <taxon>Dikarya</taxon>
        <taxon>Basidiomycota</taxon>
        <taxon>Agaricomycotina</taxon>
        <taxon>Agaricomycetes</taxon>
        <taxon>Agaricomycetidae</taxon>
        <taxon>Agaricales</taxon>
        <taxon>Marasmiineae</taxon>
        <taxon>Mycenaceae</taxon>
        <taxon>Mycena</taxon>
    </lineage>
</organism>
<dbReference type="InterPro" id="IPR050769">
    <property type="entry name" value="NAT_camello-type"/>
</dbReference>
<dbReference type="PANTHER" id="PTHR13947:SF37">
    <property type="entry name" value="LD18367P"/>
    <property type="match status" value="1"/>
</dbReference>
<keyword evidence="2" id="KW-1133">Transmembrane helix</keyword>
<dbReference type="PANTHER" id="PTHR13947">
    <property type="entry name" value="GNAT FAMILY N-ACETYLTRANSFERASE"/>
    <property type="match status" value="1"/>
</dbReference>
<feature type="transmembrane region" description="Helical" evidence="2">
    <location>
        <begin position="55"/>
        <end position="74"/>
    </location>
</feature>
<dbReference type="Proteomes" id="UP001221757">
    <property type="component" value="Unassembled WGS sequence"/>
</dbReference>
<name>A0AAD7G635_MYCRO</name>
<dbReference type="EMBL" id="JARKIE010000269">
    <property type="protein sequence ID" value="KAJ7659479.1"/>
    <property type="molecule type" value="Genomic_DNA"/>
</dbReference>
<keyword evidence="2" id="KW-0812">Transmembrane</keyword>
<dbReference type="Pfam" id="PF00583">
    <property type="entry name" value="Acetyltransf_1"/>
    <property type="match status" value="1"/>
</dbReference>
<dbReference type="GO" id="GO:0008080">
    <property type="term" value="F:N-acetyltransferase activity"/>
    <property type="evidence" value="ECO:0007669"/>
    <property type="project" value="InterPro"/>
</dbReference>
<evidence type="ECO:0000259" key="3">
    <source>
        <dbReference type="PROSITE" id="PS51186"/>
    </source>
</evidence>
<sequence>MVTPTTIISRDAQVSRSDGSPQEGAQRRNLISRVSFLAYAGFTVGLGCLSSNSEIFRLSGVALCLGSAVVFIHVRQCIKRWFTKFCATARKTDMADIMKSYEIPSAVDGVLSPLEQSPGGFWVAVLESPEDKTSEMVGYVGLDYRSNADPTSAELRRMIVSPRHRRRRIGSLLMTALMDHARRRAPPLQIVELETIENALQPGPLKLYERYGFRIIGRRSVRAAPFFDMTMVHLKINLAERPGNTLG</sequence>
<dbReference type="CDD" id="cd04301">
    <property type="entry name" value="NAT_SF"/>
    <property type="match status" value="1"/>
</dbReference>
<keyword evidence="2" id="KW-0472">Membrane</keyword>
<proteinExistence type="predicted"/>
<dbReference type="Gene3D" id="3.40.630.30">
    <property type="match status" value="1"/>
</dbReference>
<keyword evidence="1" id="KW-0808">Transferase</keyword>
<dbReference type="AlphaFoldDB" id="A0AAD7G635"/>
<evidence type="ECO:0000256" key="1">
    <source>
        <dbReference type="ARBA" id="ARBA00022679"/>
    </source>
</evidence>
<dbReference type="InterPro" id="IPR000182">
    <property type="entry name" value="GNAT_dom"/>
</dbReference>
<keyword evidence="5" id="KW-1185">Reference proteome</keyword>
<comment type="caution">
    <text evidence="4">The sequence shown here is derived from an EMBL/GenBank/DDBJ whole genome shotgun (WGS) entry which is preliminary data.</text>
</comment>
<evidence type="ECO:0000313" key="4">
    <source>
        <dbReference type="EMBL" id="KAJ7659479.1"/>
    </source>
</evidence>